<keyword evidence="1 2" id="KW-0812">Transmembrane</keyword>
<gene>
    <name evidence="2" type="ORF">SS50377_fx062</name>
</gene>
<feature type="transmembrane region" description="Helical" evidence="1">
    <location>
        <begin position="30"/>
        <end position="53"/>
    </location>
</feature>
<evidence type="ECO:0000313" key="2">
    <source>
        <dbReference type="EMBL" id="EST47559.1"/>
    </source>
</evidence>
<proteinExistence type="predicted"/>
<feature type="transmembrane region" description="Helical" evidence="1">
    <location>
        <begin position="122"/>
        <end position="144"/>
    </location>
</feature>
<dbReference type="EMBL" id="KI546040">
    <property type="protein sequence ID" value="EST47559.1"/>
    <property type="molecule type" value="Genomic_DNA"/>
</dbReference>
<sequence>MLNIIENYFLLIVTFILIYLISIYSTKRYFGCIIVFLSCKLLIRLYILMIFILSDCSILNSTSYSAQCIVTQSLILQDPVTLNLSSSCQLIIIFFASFSGQEYVYCDLINDYFKPQIIQQSLYLKIQMFIHFTVQIFIAIELLYSSSIDIKTQQPKYLTKTNKYTKQFYNYKDCQQRFICIFVENIQFSKKSDIIKSLLLNYFVNYRYNNICKIIQKLLINQQYHNNQLQIC</sequence>
<dbReference type="AlphaFoldDB" id="V6M2R9"/>
<keyword evidence="1" id="KW-0472">Membrane</keyword>
<reference evidence="2" key="1">
    <citation type="journal article" date="2014" name="PLoS Genet.">
        <title>The Genome of Spironucleus salmonicida Highlights a Fish Pathogen Adapted to Fluctuating Environments.</title>
        <authorList>
            <person name="Xu F."/>
            <person name="Jerlstrom-Hultqvist J."/>
            <person name="Einarsson E."/>
            <person name="Astvaldsson A."/>
            <person name="Svard S.G."/>
            <person name="Andersson J.O."/>
        </authorList>
    </citation>
    <scope>NUCLEOTIDE SEQUENCE</scope>
</reference>
<keyword evidence="1" id="KW-1133">Transmembrane helix</keyword>
<name>V6M2R9_9EUKA</name>
<evidence type="ECO:0000256" key="1">
    <source>
        <dbReference type="SAM" id="Phobius"/>
    </source>
</evidence>
<feature type="transmembrane region" description="Helical" evidence="1">
    <location>
        <begin position="7"/>
        <end position="24"/>
    </location>
</feature>
<organism evidence="2">
    <name type="scientific">Spironucleus salmonicida</name>
    <dbReference type="NCBI Taxonomy" id="348837"/>
    <lineage>
        <taxon>Eukaryota</taxon>
        <taxon>Metamonada</taxon>
        <taxon>Diplomonadida</taxon>
        <taxon>Hexamitidae</taxon>
        <taxon>Hexamitinae</taxon>
        <taxon>Spironucleus</taxon>
    </lineage>
</organism>
<accession>V6M2R9</accession>
<protein>
    <submittedName>
        <fullName evidence="2">Transmembrane domain-containing protein</fullName>
    </submittedName>
</protein>